<accession>A0A7J6WZV7</accession>
<dbReference type="PANTHER" id="PTHR31474">
    <property type="entry name" value="HR-LIKE LESION-INDUCER"/>
    <property type="match status" value="1"/>
</dbReference>
<feature type="transmembrane region" description="Helical" evidence="1">
    <location>
        <begin position="118"/>
        <end position="136"/>
    </location>
</feature>
<dbReference type="OrthoDB" id="529675at2759"/>
<feature type="chain" id="PRO_5029685384" evidence="2">
    <location>
        <begin position="23"/>
        <end position="157"/>
    </location>
</feature>
<protein>
    <submittedName>
        <fullName evidence="3">Hr-like lesion-inducing protein-like protein</fullName>
    </submittedName>
</protein>
<dbReference type="EMBL" id="JABWDY010007332">
    <property type="protein sequence ID" value="KAF5203016.1"/>
    <property type="molecule type" value="Genomic_DNA"/>
</dbReference>
<sequence length="157" mass="17570">MGFQSFLGRLLFASVFILSAWQEFNEYGVDGGPAAKFLGPKYANFTEHLTAYTGVPLPNVNILSLIIAGITLKSLGGFLFIFGSSYGAFLLLLHLAVSTPILYDFYNYDLENPQFGPLFIKFTENVALFGALVFFIEMKKMIQRRLPKKRISKAKAH</sequence>
<name>A0A7J6WZV7_THATH</name>
<evidence type="ECO:0000313" key="3">
    <source>
        <dbReference type="EMBL" id="KAF5203016.1"/>
    </source>
</evidence>
<dbReference type="PANTHER" id="PTHR31474:SF1">
    <property type="entry name" value="EXPRESSED PROTEIN"/>
    <property type="match status" value="1"/>
</dbReference>
<evidence type="ECO:0000256" key="2">
    <source>
        <dbReference type="SAM" id="SignalP"/>
    </source>
</evidence>
<organism evidence="3 4">
    <name type="scientific">Thalictrum thalictroides</name>
    <name type="common">Rue-anemone</name>
    <name type="synonym">Anemone thalictroides</name>
    <dbReference type="NCBI Taxonomy" id="46969"/>
    <lineage>
        <taxon>Eukaryota</taxon>
        <taxon>Viridiplantae</taxon>
        <taxon>Streptophyta</taxon>
        <taxon>Embryophyta</taxon>
        <taxon>Tracheophyta</taxon>
        <taxon>Spermatophyta</taxon>
        <taxon>Magnoliopsida</taxon>
        <taxon>Ranunculales</taxon>
        <taxon>Ranunculaceae</taxon>
        <taxon>Thalictroideae</taxon>
        <taxon>Thalictrum</taxon>
    </lineage>
</organism>
<proteinExistence type="predicted"/>
<keyword evidence="4" id="KW-1185">Reference proteome</keyword>
<dbReference type="InterPro" id="IPR008637">
    <property type="entry name" value="HR_lesion"/>
</dbReference>
<keyword evidence="1" id="KW-1133">Transmembrane helix</keyword>
<keyword evidence="1" id="KW-0812">Transmembrane</keyword>
<reference evidence="3 4" key="1">
    <citation type="submission" date="2020-06" db="EMBL/GenBank/DDBJ databases">
        <title>Transcriptomic and genomic resources for Thalictrum thalictroides and T. hernandezii: Facilitating candidate gene discovery in an emerging model plant lineage.</title>
        <authorList>
            <person name="Arias T."/>
            <person name="Riano-Pachon D.M."/>
            <person name="Di Stilio V.S."/>
        </authorList>
    </citation>
    <scope>NUCLEOTIDE SEQUENCE [LARGE SCALE GENOMIC DNA]</scope>
    <source>
        <strain evidence="4">cv. WT478/WT964</strain>
        <tissue evidence="3">Leaves</tissue>
    </source>
</reference>
<dbReference type="AlphaFoldDB" id="A0A7J6WZV7"/>
<evidence type="ECO:0000313" key="4">
    <source>
        <dbReference type="Proteomes" id="UP000554482"/>
    </source>
</evidence>
<dbReference type="Pfam" id="PF05514">
    <property type="entry name" value="HR_lesion"/>
    <property type="match status" value="1"/>
</dbReference>
<gene>
    <name evidence="3" type="ORF">FRX31_007392</name>
</gene>
<evidence type="ECO:0000256" key="1">
    <source>
        <dbReference type="SAM" id="Phobius"/>
    </source>
</evidence>
<keyword evidence="2" id="KW-0732">Signal</keyword>
<dbReference type="Proteomes" id="UP000554482">
    <property type="component" value="Unassembled WGS sequence"/>
</dbReference>
<keyword evidence="1" id="KW-0472">Membrane</keyword>
<comment type="caution">
    <text evidence="3">The sequence shown here is derived from an EMBL/GenBank/DDBJ whole genome shotgun (WGS) entry which is preliminary data.</text>
</comment>
<feature type="signal peptide" evidence="2">
    <location>
        <begin position="1"/>
        <end position="22"/>
    </location>
</feature>